<proteinExistence type="predicted"/>
<dbReference type="GO" id="GO:0006412">
    <property type="term" value="P:translation"/>
    <property type="evidence" value="ECO:0007669"/>
    <property type="project" value="InterPro"/>
</dbReference>
<gene>
    <name evidence="4" type="ORF">C9374_004537</name>
</gene>
<comment type="caution">
    <text evidence="4">The sequence shown here is derived from an EMBL/GenBank/DDBJ whole genome shotgun (WGS) entry which is preliminary data.</text>
</comment>
<name>A0AA88GMR8_NAELO</name>
<accession>A0AA88GMR8</accession>
<dbReference type="GeneID" id="68096992"/>
<dbReference type="InterPro" id="IPR006846">
    <property type="entry name" value="Ribosomal_eS30"/>
</dbReference>
<keyword evidence="5" id="KW-1185">Reference proteome</keyword>
<dbReference type="GO" id="GO:0003735">
    <property type="term" value="F:structural constituent of ribosome"/>
    <property type="evidence" value="ECO:0007669"/>
    <property type="project" value="InterPro"/>
</dbReference>
<keyword evidence="2" id="KW-0687">Ribonucleoprotein</keyword>
<dbReference type="Proteomes" id="UP000816034">
    <property type="component" value="Unassembled WGS sequence"/>
</dbReference>
<sequence length="144" mass="17149">MVLYRYGSLARAGKVKFQTPRVPKDDETNHKYNGGQKKLREHSKNNKKYKSGANRWISEQISTDPSSCTTEPQAPYNYVSNSLHKFNTLEGLSRLEFKWTNIQNKRLQLKAEAYYDRNNKNHKKWHRNHPKDGFYQFRHVFDEV</sequence>
<dbReference type="Pfam" id="PF04758">
    <property type="entry name" value="Ribosomal_S30"/>
    <property type="match status" value="1"/>
</dbReference>
<feature type="region of interest" description="Disordered" evidence="3">
    <location>
        <begin position="20"/>
        <end position="54"/>
    </location>
</feature>
<evidence type="ECO:0000256" key="2">
    <source>
        <dbReference type="ARBA" id="ARBA00023274"/>
    </source>
</evidence>
<evidence type="ECO:0000256" key="1">
    <source>
        <dbReference type="ARBA" id="ARBA00022980"/>
    </source>
</evidence>
<dbReference type="AlphaFoldDB" id="A0AA88GMR8"/>
<dbReference type="EMBL" id="PYSW02000021">
    <property type="protein sequence ID" value="KAG2383200.1"/>
    <property type="molecule type" value="Genomic_DNA"/>
</dbReference>
<protein>
    <submittedName>
        <fullName evidence="4">Uncharacterized protein</fullName>
    </submittedName>
</protein>
<feature type="compositionally biased region" description="Basic residues" evidence="3">
    <location>
        <begin position="37"/>
        <end position="50"/>
    </location>
</feature>
<dbReference type="GO" id="GO:1990904">
    <property type="term" value="C:ribonucleoprotein complex"/>
    <property type="evidence" value="ECO:0007669"/>
    <property type="project" value="UniProtKB-KW"/>
</dbReference>
<keyword evidence="1" id="KW-0689">Ribosomal protein</keyword>
<evidence type="ECO:0000313" key="5">
    <source>
        <dbReference type="Proteomes" id="UP000816034"/>
    </source>
</evidence>
<dbReference type="GO" id="GO:0005840">
    <property type="term" value="C:ribosome"/>
    <property type="evidence" value="ECO:0007669"/>
    <property type="project" value="UniProtKB-KW"/>
</dbReference>
<evidence type="ECO:0000256" key="3">
    <source>
        <dbReference type="SAM" id="MobiDB-lite"/>
    </source>
</evidence>
<organism evidence="4 5">
    <name type="scientific">Naegleria lovaniensis</name>
    <name type="common">Amoeba</name>
    <dbReference type="NCBI Taxonomy" id="51637"/>
    <lineage>
        <taxon>Eukaryota</taxon>
        <taxon>Discoba</taxon>
        <taxon>Heterolobosea</taxon>
        <taxon>Tetramitia</taxon>
        <taxon>Eutetramitia</taxon>
        <taxon>Vahlkampfiidae</taxon>
        <taxon>Naegleria</taxon>
    </lineage>
</organism>
<evidence type="ECO:0000313" key="4">
    <source>
        <dbReference type="EMBL" id="KAG2383200.1"/>
    </source>
</evidence>
<reference evidence="4 5" key="1">
    <citation type="journal article" date="2018" name="BMC Genomics">
        <title>The genome of Naegleria lovaniensis, the basis for a comparative approach to unravel pathogenicity factors of the human pathogenic amoeba N. fowleri.</title>
        <authorList>
            <person name="Liechti N."/>
            <person name="Schurch N."/>
            <person name="Bruggmann R."/>
            <person name="Wittwer M."/>
        </authorList>
    </citation>
    <scope>NUCLEOTIDE SEQUENCE [LARGE SCALE GENOMIC DNA]</scope>
    <source>
        <strain evidence="4 5">ATCC 30569</strain>
    </source>
</reference>
<dbReference type="RefSeq" id="XP_044548879.1">
    <property type="nucleotide sequence ID" value="XM_044694187.1"/>
</dbReference>